<sequence>MAKPFHELRERLLRAGVAPRHVRRYLTELVDHLADLTAEENGAGRGREDAESAALLRLGGVNELSKAMMDQRQFLSWSVRAPWVMFGLTPLLLLAGAYFVACLILWSGWKIFLPGADTPFARIDGLAILYFGAGRLIYFSAPVVIGWGMVLIAARQRLKAVWPLAGLVLLALLGGTAQVHASRSSVASGAGDILMSFTFGSSVQGIFSEVIHILAILSLTMLPYLLWRLRMARTVST</sequence>
<dbReference type="Proteomes" id="UP000295210">
    <property type="component" value="Unassembled WGS sequence"/>
</dbReference>
<protein>
    <submittedName>
        <fullName evidence="2">Uncharacterized protein</fullName>
    </submittedName>
</protein>
<feature type="transmembrane region" description="Helical" evidence="1">
    <location>
        <begin position="201"/>
        <end position="227"/>
    </location>
</feature>
<evidence type="ECO:0000313" key="3">
    <source>
        <dbReference type="Proteomes" id="UP000295210"/>
    </source>
</evidence>
<comment type="caution">
    <text evidence="2">The sequence shown here is derived from an EMBL/GenBank/DDBJ whole genome shotgun (WGS) entry which is preliminary data.</text>
</comment>
<reference evidence="2 3" key="1">
    <citation type="submission" date="2019-03" db="EMBL/GenBank/DDBJ databases">
        <title>Genomic Encyclopedia of Type Strains, Phase IV (KMG-IV): sequencing the most valuable type-strain genomes for metagenomic binning, comparative biology and taxonomic classification.</title>
        <authorList>
            <person name="Goeker M."/>
        </authorList>
    </citation>
    <scope>NUCLEOTIDE SEQUENCE [LARGE SCALE GENOMIC DNA]</scope>
    <source>
        <strain evidence="2 3">DSM 103428</strain>
    </source>
</reference>
<feature type="transmembrane region" description="Helical" evidence="1">
    <location>
        <begin position="161"/>
        <end position="181"/>
    </location>
</feature>
<feature type="transmembrane region" description="Helical" evidence="1">
    <location>
        <begin position="83"/>
        <end position="107"/>
    </location>
</feature>
<keyword evidence="1" id="KW-0812">Transmembrane</keyword>
<feature type="transmembrane region" description="Helical" evidence="1">
    <location>
        <begin position="127"/>
        <end position="154"/>
    </location>
</feature>
<keyword evidence="1" id="KW-0472">Membrane</keyword>
<organism evidence="2 3">
    <name type="scientific">Acidipila rosea</name>
    <dbReference type="NCBI Taxonomy" id="768535"/>
    <lineage>
        <taxon>Bacteria</taxon>
        <taxon>Pseudomonadati</taxon>
        <taxon>Acidobacteriota</taxon>
        <taxon>Terriglobia</taxon>
        <taxon>Terriglobales</taxon>
        <taxon>Acidobacteriaceae</taxon>
        <taxon>Acidipila</taxon>
    </lineage>
</organism>
<name>A0A4R1L7F3_9BACT</name>
<dbReference type="AlphaFoldDB" id="A0A4R1L7F3"/>
<dbReference type="RefSeq" id="WP_131994711.1">
    <property type="nucleotide sequence ID" value="NZ_SMGK01000002.1"/>
</dbReference>
<gene>
    <name evidence="2" type="ORF">C7378_1746</name>
</gene>
<dbReference type="EMBL" id="SMGK01000002">
    <property type="protein sequence ID" value="TCK74124.1"/>
    <property type="molecule type" value="Genomic_DNA"/>
</dbReference>
<evidence type="ECO:0000256" key="1">
    <source>
        <dbReference type="SAM" id="Phobius"/>
    </source>
</evidence>
<accession>A0A4R1L7F3</accession>
<dbReference type="OrthoDB" id="7948742at2"/>
<proteinExistence type="predicted"/>
<keyword evidence="1" id="KW-1133">Transmembrane helix</keyword>
<keyword evidence="3" id="KW-1185">Reference proteome</keyword>
<evidence type="ECO:0000313" key="2">
    <source>
        <dbReference type="EMBL" id="TCK74124.1"/>
    </source>
</evidence>